<name>A0ABU8VIR6_9BURK</name>
<dbReference type="EMBL" id="JBBKZU010000009">
    <property type="protein sequence ID" value="MEJ8813493.1"/>
    <property type="molecule type" value="Genomic_DNA"/>
</dbReference>
<evidence type="ECO:0000313" key="1">
    <source>
        <dbReference type="EMBL" id="MEJ8813493.1"/>
    </source>
</evidence>
<dbReference type="RefSeq" id="WP_340358738.1">
    <property type="nucleotide sequence ID" value="NZ_JBBKZU010000009.1"/>
</dbReference>
<dbReference type="InterPro" id="IPR010710">
    <property type="entry name" value="DUF1289"/>
</dbReference>
<dbReference type="Proteomes" id="UP001365846">
    <property type="component" value="Unassembled WGS sequence"/>
</dbReference>
<accession>A0ABU8VIR6</accession>
<gene>
    <name evidence="1" type="ORF">WKW77_20575</name>
</gene>
<proteinExistence type="predicted"/>
<dbReference type="Pfam" id="PF06945">
    <property type="entry name" value="DUF1289"/>
    <property type="match status" value="1"/>
</dbReference>
<dbReference type="PANTHER" id="PTHR35175:SF2">
    <property type="entry name" value="DUF1289 DOMAIN-CONTAINING PROTEIN"/>
    <property type="match status" value="1"/>
</dbReference>
<keyword evidence="2" id="KW-1185">Reference proteome</keyword>
<evidence type="ECO:0000313" key="2">
    <source>
        <dbReference type="Proteomes" id="UP001365846"/>
    </source>
</evidence>
<organism evidence="1 2">
    <name type="scientific">Variovorax ureilyticus</name>
    <dbReference type="NCBI Taxonomy" id="1836198"/>
    <lineage>
        <taxon>Bacteria</taxon>
        <taxon>Pseudomonadati</taxon>
        <taxon>Pseudomonadota</taxon>
        <taxon>Betaproteobacteria</taxon>
        <taxon>Burkholderiales</taxon>
        <taxon>Comamonadaceae</taxon>
        <taxon>Variovorax</taxon>
    </lineage>
</organism>
<reference evidence="1 2" key="1">
    <citation type="submission" date="2024-03" db="EMBL/GenBank/DDBJ databases">
        <title>Novel species of the genus Variovorax.</title>
        <authorList>
            <person name="Liu Q."/>
            <person name="Xin Y.-H."/>
        </authorList>
    </citation>
    <scope>NUCLEOTIDE SEQUENCE [LARGE SCALE GENOMIC DNA]</scope>
    <source>
        <strain evidence="1 2">KACC 18899</strain>
    </source>
</reference>
<protein>
    <submittedName>
        <fullName evidence="1">DUF1289 domain-containing protein</fullName>
    </submittedName>
</protein>
<dbReference type="PANTHER" id="PTHR35175">
    <property type="entry name" value="DUF1289 DOMAIN-CONTAINING PROTEIN"/>
    <property type="match status" value="1"/>
</dbReference>
<sequence length="78" mass="8339">MSVVERAIAARAAASDVPSPCISICRIEPESGFCEGCLRTIDEIAAWSRMSDADKRGVWRAIELRAQAGFLASAGDKP</sequence>
<comment type="caution">
    <text evidence="1">The sequence shown here is derived from an EMBL/GenBank/DDBJ whole genome shotgun (WGS) entry which is preliminary data.</text>
</comment>